<evidence type="ECO:0000256" key="10">
    <source>
        <dbReference type="ARBA" id="ARBA00022840"/>
    </source>
</evidence>
<evidence type="ECO:0000256" key="1">
    <source>
        <dbReference type="ARBA" id="ARBA00002274"/>
    </source>
</evidence>
<comment type="similarity">
    <text evidence="13">Belongs to the LpxK family.</text>
</comment>
<evidence type="ECO:0000256" key="7">
    <source>
        <dbReference type="ARBA" id="ARBA00022679"/>
    </source>
</evidence>
<evidence type="ECO:0000256" key="2">
    <source>
        <dbReference type="ARBA" id="ARBA00004870"/>
    </source>
</evidence>
<dbReference type="GO" id="GO:0009029">
    <property type="term" value="F:lipid-A 4'-kinase activity"/>
    <property type="evidence" value="ECO:0007669"/>
    <property type="project" value="UniProtKB-UniRule"/>
</dbReference>
<evidence type="ECO:0000313" key="15">
    <source>
        <dbReference type="Proteomes" id="UP000463224"/>
    </source>
</evidence>
<dbReference type="HAMAP" id="MF_00409">
    <property type="entry name" value="LpxK"/>
    <property type="match status" value="1"/>
</dbReference>
<evidence type="ECO:0000256" key="4">
    <source>
        <dbReference type="ARBA" id="ARBA00016436"/>
    </source>
</evidence>
<keyword evidence="11 13" id="KW-0443">Lipid metabolism</keyword>
<accession>A0A844QI13</accession>
<gene>
    <name evidence="13" type="primary">lpxK</name>
    <name evidence="14" type="ORF">GN330_20100</name>
</gene>
<reference evidence="14 15" key="1">
    <citation type="submission" date="2019-12" db="EMBL/GenBank/DDBJ databases">
        <title>Nitratireductor arenosus sp. nov., Isolated from sea sand, Jeju island, South Korea.</title>
        <authorList>
            <person name="Kim W."/>
        </authorList>
    </citation>
    <scope>NUCLEOTIDE SEQUENCE [LARGE SCALE GENOMIC DNA]</scope>
    <source>
        <strain evidence="14 15">CAU 1489</strain>
    </source>
</reference>
<proteinExistence type="inferred from homology"/>
<dbReference type="EMBL" id="WPHG01000006">
    <property type="protein sequence ID" value="MVA99556.1"/>
    <property type="molecule type" value="Genomic_DNA"/>
</dbReference>
<evidence type="ECO:0000256" key="8">
    <source>
        <dbReference type="ARBA" id="ARBA00022741"/>
    </source>
</evidence>
<dbReference type="InterPro" id="IPR027417">
    <property type="entry name" value="P-loop_NTPase"/>
</dbReference>
<evidence type="ECO:0000256" key="12">
    <source>
        <dbReference type="ARBA" id="ARBA00029757"/>
    </source>
</evidence>
<comment type="function">
    <text evidence="1 13">Transfers the gamma-phosphate of ATP to the 4'-position of a tetraacyldisaccharide 1-phosphate intermediate (termed DS-1-P) to form tetraacyldisaccharide 1,4'-bis-phosphate (lipid IVA).</text>
</comment>
<keyword evidence="8 13" id="KW-0547">Nucleotide-binding</keyword>
<dbReference type="Pfam" id="PF02606">
    <property type="entry name" value="LpxK"/>
    <property type="match status" value="1"/>
</dbReference>
<evidence type="ECO:0000313" key="14">
    <source>
        <dbReference type="EMBL" id="MVA99556.1"/>
    </source>
</evidence>
<dbReference type="PANTHER" id="PTHR42724:SF1">
    <property type="entry name" value="TETRAACYLDISACCHARIDE 4'-KINASE, MITOCHONDRIAL-RELATED"/>
    <property type="match status" value="1"/>
</dbReference>
<keyword evidence="6 13" id="KW-0441">Lipid A biosynthesis</keyword>
<dbReference type="PANTHER" id="PTHR42724">
    <property type="entry name" value="TETRAACYLDISACCHARIDE 4'-KINASE"/>
    <property type="match status" value="1"/>
</dbReference>
<name>A0A844QI13_9HYPH</name>
<dbReference type="InterPro" id="IPR003758">
    <property type="entry name" value="LpxK"/>
</dbReference>
<protein>
    <recommendedName>
        <fullName evidence="4 13">Tetraacyldisaccharide 4'-kinase</fullName>
        <ecNumber evidence="3 13">2.7.1.130</ecNumber>
    </recommendedName>
    <alternativeName>
        <fullName evidence="12 13">Lipid A 4'-kinase</fullName>
    </alternativeName>
</protein>
<feature type="binding site" evidence="13">
    <location>
        <begin position="54"/>
        <end position="61"/>
    </location>
    <ligand>
        <name>ATP</name>
        <dbReference type="ChEBI" id="CHEBI:30616"/>
    </ligand>
</feature>
<evidence type="ECO:0000256" key="3">
    <source>
        <dbReference type="ARBA" id="ARBA00012071"/>
    </source>
</evidence>
<keyword evidence="10 13" id="KW-0067">ATP-binding</keyword>
<dbReference type="RefSeq" id="WP_343040972.1">
    <property type="nucleotide sequence ID" value="NZ_WPHG01000006.1"/>
</dbReference>
<dbReference type="UniPathway" id="UPA00359">
    <property type="reaction ID" value="UER00482"/>
</dbReference>
<evidence type="ECO:0000256" key="11">
    <source>
        <dbReference type="ARBA" id="ARBA00023098"/>
    </source>
</evidence>
<keyword evidence="15" id="KW-1185">Reference proteome</keyword>
<evidence type="ECO:0000256" key="13">
    <source>
        <dbReference type="HAMAP-Rule" id="MF_00409"/>
    </source>
</evidence>
<comment type="pathway">
    <text evidence="2 13">Glycolipid biosynthesis; lipid IV(A) biosynthesis; lipid IV(A) from (3R)-3-hydroxytetradecanoyl-[acyl-carrier-protein] and UDP-N-acetyl-alpha-D-glucosamine: step 6/6.</text>
</comment>
<dbReference type="GO" id="GO:0009244">
    <property type="term" value="P:lipopolysaccharide core region biosynthetic process"/>
    <property type="evidence" value="ECO:0007669"/>
    <property type="project" value="TreeGrafter"/>
</dbReference>
<dbReference type="AlphaFoldDB" id="A0A844QI13"/>
<dbReference type="SUPFAM" id="SSF52540">
    <property type="entry name" value="P-loop containing nucleoside triphosphate hydrolases"/>
    <property type="match status" value="1"/>
</dbReference>
<evidence type="ECO:0000256" key="9">
    <source>
        <dbReference type="ARBA" id="ARBA00022777"/>
    </source>
</evidence>
<comment type="catalytic activity">
    <reaction evidence="13">
        <text>a lipid A disaccharide + ATP = a lipid IVA + ADP + H(+)</text>
        <dbReference type="Rhea" id="RHEA:67840"/>
        <dbReference type="ChEBI" id="CHEBI:15378"/>
        <dbReference type="ChEBI" id="CHEBI:30616"/>
        <dbReference type="ChEBI" id="CHEBI:176343"/>
        <dbReference type="ChEBI" id="CHEBI:176425"/>
        <dbReference type="ChEBI" id="CHEBI:456216"/>
        <dbReference type="EC" id="2.7.1.130"/>
    </reaction>
</comment>
<organism evidence="14 15">
    <name type="scientific">Nitratireductor arenosus</name>
    <dbReference type="NCBI Taxonomy" id="2682096"/>
    <lineage>
        <taxon>Bacteria</taxon>
        <taxon>Pseudomonadati</taxon>
        <taxon>Pseudomonadota</taxon>
        <taxon>Alphaproteobacteria</taxon>
        <taxon>Hyphomicrobiales</taxon>
        <taxon>Phyllobacteriaceae</taxon>
        <taxon>Nitratireductor</taxon>
    </lineage>
</organism>
<keyword evidence="7 13" id="KW-0808">Transferase</keyword>
<dbReference type="GO" id="GO:0009245">
    <property type="term" value="P:lipid A biosynthetic process"/>
    <property type="evidence" value="ECO:0007669"/>
    <property type="project" value="UniProtKB-UniRule"/>
</dbReference>
<keyword evidence="5 13" id="KW-0444">Lipid biosynthesis</keyword>
<dbReference type="GO" id="GO:0005524">
    <property type="term" value="F:ATP binding"/>
    <property type="evidence" value="ECO:0007669"/>
    <property type="project" value="UniProtKB-UniRule"/>
</dbReference>
<comment type="caution">
    <text evidence="14">The sequence shown here is derived from an EMBL/GenBank/DDBJ whole genome shotgun (WGS) entry which is preliminary data.</text>
</comment>
<keyword evidence="9 13" id="KW-0418">Kinase</keyword>
<dbReference type="EC" id="2.7.1.130" evidence="3 13"/>
<dbReference type="GO" id="GO:0005886">
    <property type="term" value="C:plasma membrane"/>
    <property type="evidence" value="ECO:0007669"/>
    <property type="project" value="TreeGrafter"/>
</dbReference>
<sequence length="346" mass="36641">MASEAPLFWWEKADWRARSLLPLSWVYGLVAGRQMAYAPREKVAAPVLCVGNLTVGGAGKTPTAIAMARAARRAGYKPGILSRGHGGTNAQTHFVDAKRDAARHVGDEPLLLARHAPVVVTPKRAEGARALIAKGCDFLVMDDGFQSAHIHIDCALIVIDARRGLGNGHIIPGGPVRAPVVRQMAFADAVLAVGDGDKAAGVIRRASRAGKPVYAATVKPKKARALRGRRFLAFAGIGDPEKFFLTVEAAGGIVVDRRGFGDHHVFAEDEIADLAAEAAAQDLDLITTEKDAVRLATGSEAGRALAATVTVLEIGLAFEPADAPQRIIAETVEAYETRRHGVSRHG</sequence>
<evidence type="ECO:0000256" key="5">
    <source>
        <dbReference type="ARBA" id="ARBA00022516"/>
    </source>
</evidence>
<dbReference type="Proteomes" id="UP000463224">
    <property type="component" value="Unassembled WGS sequence"/>
</dbReference>
<evidence type="ECO:0000256" key="6">
    <source>
        <dbReference type="ARBA" id="ARBA00022556"/>
    </source>
</evidence>
<dbReference type="NCBIfam" id="TIGR00682">
    <property type="entry name" value="lpxK"/>
    <property type="match status" value="1"/>
</dbReference>